<dbReference type="Pfam" id="PF00795">
    <property type="entry name" value="CN_hydrolase"/>
    <property type="match status" value="1"/>
</dbReference>
<reference evidence="3" key="1">
    <citation type="submission" date="2017-09" db="EMBL/GenBank/DDBJ databases">
        <title>Depth-based differentiation of microbial function through sediment-hosted aquifers and enrichment of novel symbionts in the deep terrestrial subsurface.</title>
        <authorList>
            <person name="Probst A.J."/>
            <person name="Ladd B."/>
            <person name="Jarett J.K."/>
            <person name="Geller-Mcgrath D.E."/>
            <person name="Sieber C.M.K."/>
            <person name="Emerson J.B."/>
            <person name="Anantharaman K."/>
            <person name="Thomas B.C."/>
            <person name="Malmstrom R."/>
            <person name="Stieglmeier M."/>
            <person name="Klingl A."/>
            <person name="Woyke T."/>
            <person name="Ryan C.M."/>
            <person name="Banfield J.F."/>
        </authorList>
    </citation>
    <scope>NUCLEOTIDE SEQUENCE [LARGE SCALE GENOMIC DNA]</scope>
</reference>
<dbReference type="InterPro" id="IPR003010">
    <property type="entry name" value="C-N_Hydrolase"/>
</dbReference>
<proteinExistence type="predicted"/>
<dbReference type="CDD" id="cd07197">
    <property type="entry name" value="nitrilase"/>
    <property type="match status" value="1"/>
</dbReference>
<evidence type="ECO:0000313" key="3">
    <source>
        <dbReference type="Proteomes" id="UP000228952"/>
    </source>
</evidence>
<accession>A0A2M7W3C2</accession>
<dbReference type="InterPro" id="IPR036526">
    <property type="entry name" value="C-N_Hydrolase_sf"/>
</dbReference>
<organism evidence="2 3">
    <name type="scientific">Candidatus Dojkabacteria bacterium CG_4_10_14_0_2_um_filter_Dojkabacteria_WS6_41_15</name>
    <dbReference type="NCBI Taxonomy" id="2014249"/>
    <lineage>
        <taxon>Bacteria</taxon>
        <taxon>Candidatus Dojkabacteria</taxon>
    </lineage>
</organism>
<dbReference type="AlphaFoldDB" id="A0A2M7W3C2"/>
<dbReference type="SUPFAM" id="SSF56317">
    <property type="entry name" value="Carbon-nitrogen hydrolase"/>
    <property type="match status" value="1"/>
</dbReference>
<sequence>MLKDLSVAVLQTTVPTNSTDGEAQVERLVKEATSFNVDMVGLPEDCITPRSEISTGYAALNFLSAIAKKYSTYLFGATGVLENDGIHDRGFLFNREGKLILAHDKIVLTPPEVEQGVVAGATLNITDTEFGRIAILVCKDTFHRYAPWFFNELRKSAVDIVLVPSYSLNVSKRSIELWVDSLKAQAKWFDLYIVAPGTIGKNLTAFPSFGHSLIICPNRVVLAEGSTDKEEILTAKLDVESLETVRKTVGALWQPETVPAFTVILH</sequence>
<evidence type="ECO:0000313" key="2">
    <source>
        <dbReference type="EMBL" id="PJA15971.1"/>
    </source>
</evidence>
<dbReference type="Gene3D" id="3.60.110.10">
    <property type="entry name" value="Carbon-nitrogen hydrolase"/>
    <property type="match status" value="1"/>
</dbReference>
<gene>
    <name evidence="2" type="ORF">COX64_00060</name>
</gene>
<evidence type="ECO:0000259" key="1">
    <source>
        <dbReference type="PROSITE" id="PS50263"/>
    </source>
</evidence>
<feature type="domain" description="CN hydrolase" evidence="1">
    <location>
        <begin position="5"/>
        <end position="239"/>
    </location>
</feature>
<dbReference type="EMBL" id="PFQB01000002">
    <property type="protein sequence ID" value="PJA15971.1"/>
    <property type="molecule type" value="Genomic_DNA"/>
</dbReference>
<dbReference type="PROSITE" id="PS50263">
    <property type="entry name" value="CN_HYDROLASE"/>
    <property type="match status" value="1"/>
</dbReference>
<comment type="caution">
    <text evidence="2">The sequence shown here is derived from an EMBL/GenBank/DDBJ whole genome shotgun (WGS) entry which is preliminary data.</text>
</comment>
<protein>
    <recommendedName>
        <fullName evidence="1">CN hydrolase domain-containing protein</fullName>
    </recommendedName>
</protein>
<dbReference type="Proteomes" id="UP000228952">
    <property type="component" value="Unassembled WGS sequence"/>
</dbReference>
<dbReference type="PANTHER" id="PTHR23088">
    <property type="entry name" value="NITRILASE-RELATED"/>
    <property type="match status" value="1"/>
</dbReference>
<name>A0A2M7W3C2_9BACT</name>
<dbReference type="PANTHER" id="PTHR23088:SF27">
    <property type="entry name" value="DEAMINATED GLUTATHIONE AMIDASE"/>
    <property type="match status" value="1"/>
</dbReference>